<dbReference type="NCBIfam" id="NF037995">
    <property type="entry name" value="TRAP_S1"/>
    <property type="match status" value="1"/>
</dbReference>
<protein>
    <recommendedName>
        <fullName evidence="5">C4-dicarboxylate ABC transporter substrate-binding protein</fullName>
    </recommendedName>
</protein>
<sequence length="351" mass="38387">MRQFKILTLAAAMVAAGWSVAASAEQTFRIQVSWTAGSYAYQYLEKTWVPKLEEMTDGDVTLQMLPSGSVVPYKETLDAVGMGLLDGELTATAYFTGRNPAFAILGDLPAGYDTPQQFLDFCREGGGEQALQAAIDSVVPDQVHVVGCGPYKRESLVAAVPIRGVDDLQGIKIRSPEGLVADVFKRAGATPVNIPLSEVFTALQQGVVDAADNSAYSDNDAAGLNEIAHYPIYPGIHSMSSQQFTLNQQTWESLDEADRQALHEWFYAAMNDLAKVVHAKDEELVARDRQGGKITVVDWPQSERDRFRQIARGAWMRYADSTPEAQAALQAHLDYMKRIGLMDEGESDGDS</sequence>
<keyword evidence="1 2" id="KW-0732">Signal</keyword>
<dbReference type="Proteomes" id="UP000646745">
    <property type="component" value="Unassembled WGS sequence"/>
</dbReference>
<evidence type="ECO:0000313" key="3">
    <source>
        <dbReference type="EMBL" id="GHB22001.1"/>
    </source>
</evidence>
<dbReference type="EMBL" id="BMZI01000004">
    <property type="protein sequence ID" value="GHB22001.1"/>
    <property type="molecule type" value="Genomic_DNA"/>
</dbReference>
<keyword evidence="4" id="KW-1185">Reference proteome</keyword>
<dbReference type="Pfam" id="PF03480">
    <property type="entry name" value="DctP"/>
    <property type="match status" value="1"/>
</dbReference>
<dbReference type="CDD" id="cd13604">
    <property type="entry name" value="PBP2_TRAP_ketoacid_lactate_like"/>
    <property type="match status" value="1"/>
</dbReference>
<dbReference type="PANTHER" id="PTHR33376">
    <property type="match status" value="1"/>
</dbReference>
<evidence type="ECO:0000256" key="1">
    <source>
        <dbReference type="ARBA" id="ARBA00022729"/>
    </source>
</evidence>
<dbReference type="PANTHER" id="PTHR33376:SF5">
    <property type="entry name" value="EXTRACYTOPLASMIC SOLUTE RECEPTOR PROTEIN"/>
    <property type="match status" value="1"/>
</dbReference>
<comment type="caution">
    <text evidence="3">The sequence shown here is derived from an EMBL/GenBank/DDBJ whole genome shotgun (WGS) entry which is preliminary data.</text>
</comment>
<feature type="chain" id="PRO_5045511620" description="C4-dicarboxylate ABC transporter substrate-binding protein" evidence="2">
    <location>
        <begin position="25"/>
        <end position="351"/>
    </location>
</feature>
<reference evidence="4" key="1">
    <citation type="journal article" date="2019" name="Int. J. Syst. Evol. Microbiol.">
        <title>The Global Catalogue of Microorganisms (GCM) 10K type strain sequencing project: providing services to taxonomists for standard genome sequencing and annotation.</title>
        <authorList>
            <consortium name="The Broad Institute Genomics Platform"/>
            <consortium name="The Broad Institute Genome Sequencing Center for Infectious Disease"/>
            <person name="Wu L."/>
            <person name="Ma J."/>
        </authorList>
    </citation>
    <scope>NUCLEOTIDE SEQUENCE [LARGE SCALE GENOMIC DNA]</scope>
    <source>
        <strain evidence="4">KCTC 32998</strain>
    </source>
</reference>
<accession>A0ABQ3E042</accession>
<organism evidence="3 4">
    <name type="scientific">Salinicola rhizosphaerae</name>
    <dbReference type="NCBI Taxonomy" id="1443141"/>
    <lineage>
        <taxon>Bacteria</taxon>
        <taxon>Pseudomonadati</taxon>
        <taxon>Pseudomonadota</taxon>
        <taxon>Gammaproteobacteria</taxon>
        <taxon>Oceanospirillales</taxon>
        <taxon>Halomonadaceae</taxon>
        <taxon>Salinicola</taxon>
    </lineage>
</organism>
<evidence type="ECO:0000256" key="2">
    <source>
        <dbReference type="SAM" id="SignalP"/>
    </source>
</evidence>
<gene>
    <name evidence="3" type="ORF">GCM10009038_21150</name>
</gene>
<evidence type="ECO:0008006" key="5">
    <source>
        <dbReference type="Google" id="ProtNLM"/>
    </source>
</evidence>
<feature type="signal peptide" evidence="2">
    <location>
        <begin position="1"/>
        <end position="24"/>
    </location>
</feature>
<dbReference type="Gene3D" id="3.40.190.170">
    <property type="entry name" value="Bacterial extracellular solute-binding protein, family 7"/>
    <property type="match status" value="1"/>
</dbReference>
<dbReference type="InterPro" id="IPR018389">
    <property type="entry name" value="DctP_fam"/>
</dbReference>
<name>A0ABQ3E042_9GAMM</name>
<dbReference type="InterPro" id="IPR038404">
    <property type="entry name" value="TRAP_DctP_sf"/>
</dbReference>
<evidence type="ECO:0000313" key="4">
    <source>
        <dbReference type="Proteomes" id="UP000646745"/>
    </source>
</evidence>
<dbReference type="RefSeq" id="WP_189444644.1">
    <property type="nucleotide sequence ID" value="NZ_BMZI01000004.1"/>
</dbReference>
<proteinExistence type="predicted"/>